<accession>A0ACC0VP88</accession>
<gene>
    <name evidence="1" type="ORF">PsorP6_003249</name>
</gene>
<proteinExistence type="predicted"/>
<evidence type="ECO:0000313" key="1">
    <source>
        <dbReference type="EMBL" id="KAI9907901.1"/>
    </source>
</evidence>
<comment type="caution">
    <text evidence="1">The sequence shown here is derived from an EMBL/GenBank/DDBJ whole genome shotgun (WGS) entry which is preliminary data.</text>
</comment>
<dbReference type="EMBL" id="CM047587">
    <property type="protein sequence ID" value="KAI9907901.1"/>
    <property type="molecule type" value="Genomic_DNA"/>
</dbReference>
<dbReference type="Proteomes" id="UP001163321">
    <property type="component" value="Chromosome 8"/>
</dbReference>
<protein>
    <submittedName>
        <fullName evidence="1">Uncharacterized protein</fullName>
    </submittedName>
</protein>
<organism evidence="1 2">
    <name type="scientific">Peronosclerospora sorghi</name>
    <dbReference type="NCBI Taxonomy" id="230839"/>
    <lineage>
        <taxon>Eukaryota</taxon>
        <taxon>Sar</taxon>
        <taxon>Stramenopiles</taxon>
        <taxon>Oomycota</taxon>
        <taxon>Peronosporomycetes</taxon>
        <taxon>Peronosporales</taxon>
        <taxon>Peronosporaceae</taxon>
        <taxon>Peronosclerospora</taxon>
    </lineage>
</organism>
<sequence>MVDSGDLWRDRNKVFVAGLPLYVDDNALYEKFKSFGEMHQSKVVYDKISGCSKGFGFVTFCDYAHALDAVAQLNQTKWAKRTLNVRFLEPKNGSSLSKNGSLAATPKGRPTKVLGPRPEGCTTIYVGNLSYDITEDILRKVFDKCGSIRAVRFAEHIQTKEFRGFGYVQFYEEGPCEAAVQFDGMVVMGRPMKIDYGTRDEAYAQARDALQKKLKKGICHKFQVGQCTRGELCKFAHVMENQDAEELLPPAEQPVVGFATPGASLEAVETGSAVADRVPTQATTSDAPVCINFQRGKCKRGAKCNFHHLSGTNRDDPIATDREEDRRVENVRDNVEEAAASTQAKEGAPVCQNFQKGRCKRGIACRFRHVLVASQGEDQELEAGEKGTGPARVTLPLAAVADVARCRNFQNGLCTRGASCRFAHTETVPHAKNAVEEVSGYQKRFQSVCYNWQRSGACARGDTCPFQHGTRQATEPKAPVTSDEKEDEQNTQPLAEGSGERRLKKSRTKEKKKRKDEKSPDATRLRKKHKTHKKHKKHDSDHDSE</sequence>
<name>A0ACC0VP88_9STRA</name>
<reference evidence="1 2" key="1">
    <citation type="journal article" date="2022" name="bioRxiv">
        <title>The genome of the oomycete Peronosclerospora sorghi, a cosmopolitan pathogen of maize and sorghum, is inflated with dispersed pseudogenes.</title>
        <authorList>
            <person name="Fletcher K."/>
            <person name="Martin F."/>
            <person name="Isakeit T."/>
            <person name="Cavanaugh K."/>
            <person name="Magill C."/>
            <person name="Michelmore R."/>
        </authorList>
    </citation>
    <scope>NUCLEOTIDE SEQUENCE [LARGE SCALE GENOMIC DNA]</scope>
    <source>
        <strain evidence="1">P6</strain>
    </source>
</reference>
<keyword evidence="2" id="KW-1185">Reference proteome</keyword>
<evidence type="ECO:0000313" key="2">
    <source>
        <dbReference type="Proteomes" id="UP001163321"/>
    </source>
</evidence>